<evidence type="ECO:0000256" key="1">
    <source>
        <dbReference type="ARBA" id="ARBA00004123"/>
    </source>
</evidence>
<dbReference type="InterPro" id="IPR013170">
    <property type="entry name" value="mRNA_splic_Cwf21_dom"/>
</dbReference>
<dbReference type="STRING" id="675824.A0A1E3QGB0"/>
<dbReference type="Pfam" id="PF08312">
    <property type="entry name" value="cwf21"/>
    <property type="match status" value="1"/>
</dbReference>
<dbReference type="PANTHER" id="PTHR36562">
    <property type="entry name" value="SERINE/ARGININE REPETITIVE MATRIX 2"/>
    <property type="match status" value="1"/>
</dbReference>
<comment type="subcellular location">
    <subcellularLocation>
        <location evidence="1">Nucleus</location>
    </subcellularLocation>
</comment>
<dbReference type="SMART" id="SM01115">
    <property type="entry name" value="cwf21"/>
    <property type="match status" value="1"/>
</dbReference>
<evidence type="ECO:0000256" key="8">
    <source>
        <dbReference type="SAM" id="MobiDB-lite"/>
    </source>
</evidence>
<dbReference type="GO" id="GO:0008380">
    <property type="term" value="P:RNA splicing"/>
    <property type="evidence" value="ECO:0007669"/>
    <property type="project" value="UniProtKB-KW"/>
</dbReference>
<evidence type="ECO:0000256" key="4">
    <source>
        <dbReference type="ARBA" id="ARBA00022664"/>
    </source>
</evidence>
<organism evidence="10 11">
    <name type="scientific">Lipomyces starkeyi NRRL Y-11557</name>
    <dbReference type="NCBI Taxonomy" id="675824"/>
    <lineage>
        <taxon>Eukaryota</taxon>
        <taxon>Fungi</taxon>
        <taxon>Dikarya</taxon>
        <taxon>Ascomycota</taxon>
        <taxon>Saccharomycotina</taxon>
        <taxon>Lipomycetes</taxon>
        <taxon>Lipomycetales</taxon>
        <taxon>Lipomycetaceae</taxon>
        <taxon>Lipomyces</taxon>
    </lineage>
</organism>
<dbReference type="GO" id="GO:0006397">
    <property type="term" value="P:mRNA processing"/>
    <property type="evidence" value="ECO:0007669"/>
    <property type="project" value="UniProtKB-KW"/>
</dbReference>
<keyword evidence="5" id="KW-0747">Spliceosome</keyword>
<dbReference type="PANTHER" id="PTHR36562:SF5">
    <property type="entry name" value="SERINE_ARGININE REPETITIVE MATRIX 2"/>
    <property type="match status" value="1"/>
</dbReference>
<feature type="region of interest" description="Disordered" evidence="8">
    <location>
        <begin position="98"/>
        <end position="117"/>
    </location>
</feature>
<feature type="domain" description="CWF21" evidence="9">
    <location>
        <begin position="60"/>
        <end position="105"/>
    </location>
</feature>
<protein>
    <recommendedName>
        <fullName evidence="3">Pre-mRNA-splicing factor CWC21</fullName>
    </recommendedName>
</protein>
<dbReference type="Gene3D" id="6.10.140.420">
    <property type="match status" value="1"/>
</dbReference>
<dbReference type="CDD" id="cd21372">
    <property type="entry name" value="cwf21_CWC21-like"/>
    <property type="match status" value="1"/>
</dbReference>
<name>A0A1E3QGB0_LIPST</name>
<keyword evidence="6" id="KW-0508">mRNA splicing</keyword>
<comment type="similarity">
    <text evidence="2">Belongs to the CWC21 family.</text>
</comment>
<gene>
    <name evidence="10" type="ORF">LIPSTDRAFT_101759</name>
</gene>
<evidence type="ECO:0000256" key="7">
    <source>
        <dbReference type="ARBA" id="ARBA00023242"/>
    </source>
</evidence>
<evidence type="ECO:0000256" key="3">
    <source>
        <dbReference type="ARBA" id="ARBA00020641"/>
    </source>
</evidence>
<dbReference type="EMBL" id="KV454289">
    <property type="protein sequence ID" value="ODQ76484.1"/>
    <property type="molecule type" value="Genomic_DNA"/>
</dbReference>
<evidence type="ECO:0000313" key="10">
    <source>
        <dbReference type="EMBL" id="ODQ76484.1"/>
    </source>
</evidence>
<dbReference type="InterPro" id="IPR051372">
    <property type="entry name" value="CWC21"/>
</dbReference>
<dbReference type="Proteomes" id="UP000094385">
    <property type="component" value="Unassembled WGS sequence"/>
</dbReference>
<dbReference type="OrthoDB" id="10267305at2759"/>
<keyword evidence="7" id="KW-0539">Nucleus</keyword>
<accession>A0A1E3QGB0</accession>
<proteinExistence type="inferred from homology"/>
<dbReference type="GO" id="GO:0005681">
    <property type="term" value="C:spliceosomal complex"/>
    <property type="evidence" value="ECO:0007669"/>
    <property type="project" value="UniProtKB-KW"/>
</dbReference>
<evidence type="ECO:0000259" key="9">
    <source>
        <dbReference type="SMART" id="SM01115"/>
    </source>
</evidence>
<evidence type="ECO:0000256" key="2">
    <source>
        <dbReference type="ARBA" id="ARBA00005954"/>
    </source>
</evidence>
<keyword evidence="11" id="KW-1185">Reference proteome</keyword>
<evidence type="ECO:0000256" key="6">
    <source>
        <dbReference type="ARBA" id="ARBA00023187"/>
    </source>
</evidence>
<sequence length="117" mass="13632">MSYNNIGLPTPRGSGTSGYITRNVSHIKPRGPPVKPGKDFEDASDLARDAWRKEPAKEIVEHDLKRQIEVKCMELRDQLEDEGADEEEIEKRVEYLRESLIKRSKRTPQRSPRRDFR</sequence>
<reference evidence="10 11" key="1">
    <citation type="journal article" date="2016" name="Proc. Natl. Acad. Sci. U.S.A.">
        <title>Comparative genomics of biotechnologically important yeasts.</title>
        <authorList>
            <person name="Riley R."/>
            <person name="Haridas S."/>
            <person name="Wolfe K.H."/>
            <person name="Lopes M.R."/>
            <person name="Hittinger C.T."/>
            <person name="Goeker M."/>
            <person name="Salamov A.A."/>
            <person name="Wisecaver J.H."/>
            <person name="Long T.M."/>
            <person name="Calvey C.H."/>
            <person name="Aerts A.L."/>
            <person name="Barry K.W."/>
            <person name="Choi C."/>
            <person name="Clum A."/>
            <person name="Coughlan A.Y."/>
            <person name="Deshpande S."/>
            <person name="Douglass A.P."/>
            <person name="Hanson S.J."/>
            <person name="Klenk H.-P."/>
            <person name="LaButti K.M."/>
            <person name="Lapidus A."/>
            <person name="Lindquist E.A."/>
            <person name="Lipzen A.M."/>
            <person name="Meier-Kolthoff J.P."/>
            <person name="Ohm R.A."/>
            <person name="Otillar R.P."/>
            <person name="Pangilinan J.L."/>
            <person name="Peng Y."/>
            <person name="Rokas A."/>
            <person name="Rosa C.A."/>
            <person name="Scheuner C."/>
            <person name="Sibirny A.A."/>
            <person name="Slot J.C."/>
            <person name="Stielow J.B."/>
            <person name="Sun H."/>
            <person name="Kurtzman C.P."/>
            <person name="Blackwell M."/>
            <person name="Grigoriev I.V."/>
            <person name="Jeffries T.W."/>
        </authorList>
    </citation>
    <scope>NUCLEOTIDE SEQUENCE [LARGE SCALE GENOMIC DNA]</scope>
    <source>
        <strain evidence="10 11">NRRL Y-11557</strain>
    </source>
</reference>
<evidence type="ECO:0000256" key="5">
    <source>
        <dbReference type="ARBA" id="ARBA00022728"/>
    </source>
</evidence>
<dbReference type="AlphaFoldDB" id="A0A1E3QGB0"/>
<keyword evidence="4" id="KW-0507">mRNA processing</keyword>
<evidence type="ECO:0000313" key="11">
    <source>
        <dbReference type="Proteomes" id="UP000094385"/>
    </source>
</evidence>